<dbReference type="PANTHER" id="PTHR11081:SF9">
    <property type="entry name" value="FLAP ENDONUCLEASE 1"/>
    <property type="match status" value="1"/>
</dbReference>
<dbReference type="KEGG" id="aaf:AURANDRAFT_53007"/>
<evidence type="ECO:0000256" key="15">
    <source>
        <dbReference type="SAM" id="MobiDB-lite"/>
    </source>
</evidence>
<dbReference type="PROSITE" id="PS00842">
    <property type="entry name" value="XPG_2"/>
    <property type="match status" value="1"/>
</dbReference>
<dbReference type="InterPro" id="IPR006084">
    <property type="entry name" value="XPG/Rad2"/>
</dbReference>
<feature type="domain" description="XPG N-terminal" evidence="17">
    <location>
        <begin position="1"/>
        <end position="109"/>
    </location>
</feature>
<dbReference type="AlphaFoldDB" id="F0Y3B2"/>
<comment type="subcellular location">
    <subcellularLocation>
        <location evidence="14">Nucleus</location>
        <location evidence="14">Nucleolus</location>
    </subcellularLocation>
    <subcellularLocation>
        <location evidence="14">Nucleus</location>
        <location evidence="14">Nucleoplasm</location>
    </subcellularLocation>
    <subcellularLocation>
        <location evidence="14">Mitochondrion</location>
    </subcellularLocation>
    <text evidence="14">Resides mostly in the nucleoli and relocalizes to the nucleoplasm upon DNA damage.</text>
</comment>
<protein>
    <recommendedName>
        <fullName evidence="14">Flap endonuclease 1</fullName>
        <shortName evidence="14">FEN-1</shortName>
        <ecNumber evidence="14">3.1.-.-</ecNumber>
    </recommendedName>
    <alternativeName>
        <fullName evidence="14">Flap structure-specific endonuclease 1</fullName>
    </alternativeName>
</protein>
<dbReference type="GO" id="GO:0005739">
    <property type="term" value="C:mitochondrion"/>
    <property type="evidence" value="ECO:0007669"/>
    <property type="project" value="UniProtKB-SubCell"/>
</dbReference>
<evidence type="ECO:0000256" key="8">
    <source>
        <dbReference type="ARBA" id="ARBA00022839"/>
    </source>
</evidence>
<dbReference type="InterPro" id="IPR006085">
    <property type="entry name" value="XPG_DNA_repair_N"/>
</dbReference>
<dbReference type="FunFam" id="3.40.50.1010:FF:000016">
    <property type="entry name" value="Flap endonuclease 1"/>
    <property type="match status" value="1"/>
</dbReference>
<dbReference type="InterPro" id="IPR019974">
    <property type="entry name" value="XPG_CS"/>
</dbReference>
<dbReference type="EMBL" id="GL833124">
    <property type="protein sequence ID" value="EGB10229.1"/>
    <property type="molecule type" value="Genomic_DNA"/>
</dbReference>
<dbReference type="InterPro" id="IPR029060">
    <property type="entry name" value="PIN-like_dom_sf"/>
</dbReference>
<evidence type="ECO:0000256" key="2">
    <source>
        <dbReference type="ARBA" id="ARBA00022705"/>
    </source>
</evidence>
<dbReference type="Proteomes" id="UP000002729">
    <property type="component" value="Unassembled WGS sequence"/>
</dbReference>
<dbReference type="GO" id="GO:0006284">
    <property type="term" value="P:base-excision repair"/>
    <property type="evidence" value="ECO:0007669"/>
    <property type="project" value="UniProtKB-UniRule"/>
</dbReference>
<feature type="compositionally biased region" description="Basic and acidic residues" evidence="15">
    <location>
        <begin position="373"/>
        <end position="410"/>
    </location>
</feature>
<reference evidence="18 19" key="1">
    <citation type="journal article" date="2011" name="Proc. Natl. Acad. Sci. U.S.A.">
        <title>Niche of harmful alga Aureococcus anophagefferens revealed through ecogenomics.</title>
        <authorList>
            <person name="Gobler C.J."/>
            <person name="Berry D.L."/>
            <person name="Dyhrman S.T."/>
            <person name="Wilhelm S.W."/>
            <person name="Salamov A."/>
            <person name="Lobanov A.V."/>
            <person name="Zhang Y."/>
            <person name="Collier J.L."/>
            <person name="Wurch L.L."/>
            <person name="Kustka A.B."/>
            <person name="Dill B.D."/>
            <person name="Shah M."/>
            <person name="VerBerkmoes N.C."/>
            <person name="Kuo A."/>
            <person name="Terry A."/>
            <person name="Pangilinan J."/>
            <person name="Lindquist E.A."/>
            <person name="Lucas S."/>
            <person name="Paulsen I.T."/>
            <person name="Hattenrath-Lehmann T.K."/>
            <person name="Talmage S.C."/>
            <person name="Walker E.A."/>
            <person name="Koch F."/>
            <person name="Burson A.M."/>
            <person name="Marcoval M.A."/>
            <person name="Tang Y.Z."/>
            <person name="Lecleir G.R."/>
            <person name="Coyne K.J."/>
            <person name="Berg G.M."/>
            <person name="Bertrand E.M."/>
            <person name="Saito M.A."/>
            <person name="Gladyshev V.N."/>
            <person name="Grigoriev I.V."/>
        </authorList>
    </citation>
    <scope>NUCLEOTIDE SEQUENCE [LARGE SCALE GENOMIC DNA]</scope>
    <source>
        <strain evidence="19">CCMP 1984</strain>
    </source>
</reference>
<dbReference type="GO" id="GO:0000287">
    <property type="term" value="F:magnesium ion binding"/>
    <property type="evidence" value="ECO:0007669"/>
    <property type="project" value="UniProtKB-UniRule"/>
</dbReference>
<feature type="compositionally biased region" description="Low complexity" evidence="15">
    <location>
        <begin position="470"/>
        <end position="481"/>
    </location>
</feature>
<feature type="compositionally biased region" description="Basic residues" evidence="15">
    <location>
        <begin position="498"/>
        <end position="509"/>
    </location>
</feature>
<feature type="compositionally biased region" description="Pro residues" evidence="15">
    <location>
        <begin position="433"/>
        <end position="444"/>
    </location>
</feature>
<dbReference type="Gene3D" id="1.10.150.20">
    <property type="entry name" value="5' to 3' exonuclease, C-terminal subdomain"/>
    <property type="match status" value="1"/>
</dbReference>
<dbReference type="GO" id="GO:0005654">
    <property type="term" value="C:nucleoplasm"/>
    <property type="evidence" value="ECO:0007669"/>
    <property type="project" value="UniProtKB-SubCell"/>
</dbReference>
<dbReference type="OMA" id="HIYGLMN"/>
<dbReference type="Pfam" id="PF00752">
    <property type="entry name" value="XPG_N"/>
    <property type="match status" value="1"/>
</dbReference>
<dbReference type="GeneID" id="20222262"/>
<dbReference type="CDD" id="cd09901">
    <property type="entry name" value="H3TH_FEN1-like"/>
    <property type="match status" value="1"/>
</dbReference>
<dbReference type="GO" id="GO:0017108">
    <property type="term" value="F:5'-flap endonuclease activity"/>
    <property type="evidence" value="ECO:0007669"/>
    <property type="project" value="UniProtKB-UniRule"/>
</dbReference>
<dbReference type="SMART" id="SM00485">
    <property type="entry name" value="XPGN"/>
    <property type="match status" value="1"/>
</dbReference>
<dbReference type="EC" id="3.1.-.-" evidence="14"/>
<feature type="domain" description="XPG-I" evidence="16">
    <location>
        <begin position="151"/>
        <end position="227"/>
    </location>
</feature>
<dbReference type="RefSeq" id="XP_009035046.1">
    <property type="nucleotide sequence ID" value="XM_009036798.1"/>
</dbReference>
<keyword evidence="5 14" id="KW-0255">Endonuclease</keyword>
<dbReference type="OrthoDB" id="1937206at2759"/>
<feature type="compositionally biased region" description="Low complexity" evidence="15">
    <location>
        <begin position="445"/>
        <end position="461"/>
    </location>
</feature>
<evidence type="ECO:0000256" key="11">
    <source>
        <dbReference type="ARBA" id="ARBA00023204"/>
    </source>
</evidence>
<evidence type="ECO:0000313" key="19">
    <source>
        <dbReference type="Proteomes" id="UP000002729"/>
    </source>
</evidence>
<keyword evidence="3 14" id="KW-0540">Nuclease</keyword>
<keyword evidence="7 14" id="KW-0378">Hydrolase</keyword>
<keyword evidence="19" id="KW-1185">Reference proteome</keyword>
<dbReference type="InterPro" id="IPR036279">
    <property type="entry name" value="5-3_exonuclease_C_sf"/>
</dbReference>
<dbReference type="eggNOG" id="KOG2519">
    <property type="taxonomic scope" value="Eukaryota"/>
</dbReference>
<name>F0Y3B2_AURAN</name>
<feature type="region of interest" description="Disordered" evidence="15">
    <location>
        <begin position="352"/>
        <end position="538"/>
    </location>
</feature>
<dbReference type="InterPro" id="IPR023426">
    <property type="entry name" value="Flap_endonuc"/>
</dbReference>
<keyword evidence="11 14" id="KW-0234">DNA repair</keyword>
<keyword evidence="9 14" id="KW-0460">Magnesium</keyword>
<comment type="cofactor">
    <cofactor evidence="14">
        <name>Mg(2+)</name>
        <dbReference type="ChEBI" id="CHEBI:18420"/>
    </cofactor>
    <text evidence="14">Binds 2 magnesium ions per subunit. They probably participate in the reaction catalyzed by the enzyme. May bind an additional third magnesium ion after substrate binding.</text>
</comment>
<organism evidence="19">
    <name type="scientific">Aureococcus anophagefferens</name>
    <name type="common">Harmful bloom alga</name>
    <dbReference type="NCBI Taxonomy" id="44056"/>
    <lineage>
        <taxon>Eukaryota</taxon>
        <taxon>Sar</taxon>
        <taxon>Stramenopiles</taxon>
        <taxon>Ochrophyta</taxon>
        <taxon>Pelagophyceae</taxon>
        <taxon>Pelagomonadales</taxon>
        <taxon>Pelagomonadaceae</taxon>
        <taxon>Aureococcus</taxon>
    </lineage>
</organism>
<evidence type="ECO:0000259" key="16">
    <source>
        <dbReference type="SMART" id="SM00484"/>
    </source>
</evidence>
<dbReference type="GO" id="GO:0003677">
    <property type="term" value="F:DNA binding"/>
    <property type="evidence" value="ECO:0007669"/>
    <property type="project" value="UniProtKB-UniRule"/>
</dbReference>
<feature type="compositionally biased region" description="Low complexity" evidence="15">
    <location>
        <begin position="510"/>
        <end position="522"/>
    </location>
</feature>
<dbReference type="InterPro" id="IPR006086">
    <property type="entry name" value="XPG-I_dom"/>
</dbReference>
<keyword evidence="10 14" id="KW-0496">Mitochondrion</keyword>
<gene>
    <name evidence="18" type="ORF">AURANDRAFT_53007</name>
</gene>
<evidence type="ECO:0000256" key="13">
    <source>
        <dbReference type="ARBA" id="ARBA00029382"/>
    </source>
</evidence>
<sequence>MGIKGLFPYIRDNAPGAIVETSLKDYMGRRLAVDASMHLYSFLAAIRTGGDATHLTNSRGEATSHLQGFANRTLRMLEAGAKPVFVFDGAAPELKGKTLKGRSEAKRAAEEKLARARDADSGATTEEVYKAASASTRVTRQHNDDVKRLLRLMGVPVVEAPGEAEASCVALVRHGACDFVVTEDMDALTFGAAKMVKNLFDVEGARAKEKRPAYEIDLAAALRELGPRGLGTMAAFVDFCILCGCDYLDHVPGVGPATAAKLLKSHASLERAVVRVGRKVGGRPVAPHGWDFRAARALFFAPTVVAAGETVDAPPPDYAALRAFLVDGHEFNGDRVDKMVARLRKCREAKPQKRIDDFFSKSPAKGPARSPPAKREPEPAAKPEPDGAAKREPEPAAKREPDGAAKREPDGGDDIGLDAYVDARQERRGAPPAAAPAPAPPAAKPEPGARSVEPEPAAARPRAPPPSSPASPRAAAPMSPACQAFFSGELRDISASASKKRKSPAKRPKPAASAEVARAFFAGETRDATPSKKKKKAG</sequence>
<evidence type="ECO:0000259" key="17">
    <source>
        <dbReference type="SMART" id="SM00485"/>
    </source>
</evidence>
<keyword evidence="2 14" id="KW-0235">DNA replication</keyword>
<proteinExistence type="inferred from homology"/>
<dbReference type="HAMAP" id="MF_00614">
    <property type="entry name" value="Fen"/>
    <property type="match status" value="1"/>
</dbReference>
<keyword evidence="4 14" id="KW-0479">Metal-binding</keyword>
<dbReference type="GO" id="GO:0008409">
    <property type="term" value="F:5'-3' exonuclease activity"/>
    <property type="evidence" value="ECO:0007669"/>
    <property type="project" value="UniProtKB-UniRule"/>
</dbReference>
<keyword evidence="6 14" id="KW-0227">DNA damage</keyword>
<dbReference type="Gene3D" id="3.40.50.1010">
    <property type="entry name" value="5'-nuclease"/>
    <property type="match status" value="1"/>
</dbReference>
<evidence type="ECO:0000256" key="14">
    <source>
        <dbReference type="HAMAP-Rule" id="MF_03140"/>
    </source>
</evidence>
<keyword evidence="12 14" id="KW-0539">Nucleus</keyword>
<dbReference type="Pfam" id="PF00867">
    <property type="entry name" value="XPG_I"/>
    <property type="match status" value="1"/>
</dbReference>
<evidence type="ECO:0000256" key="4">
    <source>
        <dbReference type="ARBA" id="ARBA00022723"/>
    </source>
</evidence>
<dbReference type="SMART" id="SM00279">
    <property type="entry name" value="HhH2"/>
    <property type="match status" value="1"/>
</dbReference>
<evidence type="ECO:0000256" key="1">
    <source>
        <dbReference type="ARBA" id="ARBA00022553"/>
    </source>
</evidence>
<evidence type="ECO:0000256" key="10">
    <source>
        <dbReference type="ARBA" id="ARBA00023128"/>
    </source>
</evidence>
<comment type="similarity">
    <text evidence="14">Belongs to the XPG/RAD2 endonuclease family. FEN1 subfamily.</text>
</comment>
<keyword evidence="1 14" id="KW-0597">Phosphoprotein</keyword>
<dbReference type="InParanoid" id="F0Y3B2"/>
<comment type="function">
    <text evidence="13 14">Structure-specific nuclease with 5'-flap endonuclease and 5'-3' exonuclease activities involved in DNA replication and repair. During DNA replication, cleaves the 5'-overhanging flap structure that is generated by displacement synthesis when DNA polymerase encounters the 5'-end of a downstream Okazaki fragment. It enters the flap from the 5'-end and then tracks to cleave the flap base, leaving a nick for ligation. Also involved in the long patch base excision repair (LP-BER) pathway, by cleaving within the apurinic/apyrimidinic (AP) site-terminated flap. Acts as a genome stabilization factor that prevents flaps from equilibrating into structures that lead to duplications and deletions. Also possesses 5'-3' exonuclease activity on nicked or gapped double-stranded DNA, and exhibits RNase H activity. Also involved in replication and repair of rDNA and in repairing mitochondrial DNA.</text>
</comment>
<evidence type="ECO:0000313" key="18">
    <source>
        <dbReference type="EMBL" id="EGB10229.1"/>
    </source>
</evidence>
<evidence type="ECO:0000256" key="12">
    <source>
        <dbReference type="ARBA" id="ARBA00023242"/>
    </source>
</evidence>
<evidence type="ECO:0000256" key="7">
    <source>
        <dbReference type="ARBA" id="ARBA00022801"/>
    </source>
</evidence>
<dbReference type="PANTHER" id="PTHR11081">
    <property type="entry name" value="FLAP ENDONUCLEASE FAMILY MEMBER"/>
    <property type="match status" value="1"/>
</dbReference>
<dbReference type="SUPFAM" id="SSF88723">
    <property type="entry name" value="PIN domain-like"/>
    <property type="match status" value="1"/>
</dbReference>
<evidence type="ECO:0000256" key="9">
    <source>
        <dbReference type="ARBA" id="ARBA00022842"/>
    </source>
</evidence>
<evidence type="ECO:0000256" key="6">
    <source>
        <dbReference type="ARBA" id="ARBA00022763"/>
    </source>
</evidence>
<dbReference type="PRINTS" id="PR00853">
    <property type="entry name" value="XPGRADSUPER"/>
</dbReference>
<dbReference type="GO" id="GO:0043137">
    <property type="term" value="P:DNA replication, removal of RNA primer"/>
    <property type="evidence" value="ECO:0007669"/>
    <property type="project" value="UniProtKB-UniRule"/>
</dbReference>
<evidence type="ECO:0000256" key="3">
    <source>
        <dbReference type="ARBA" id="ARBA00022722"/>
    </source>
</evidence>
<evidence type="ECO:0000256" key="5">
    <source>
        <dbReference type="ARBA" id="ARBA00022759"/>
    </source>
</evidence>
<accession>F0Y3B2</accession>
<dbReference type="InterPro" id="IPR008918">
    <property type="entry name" value="HhH2"/>
</dbReference>
<dbReference type="GO" id="GO:0005730">
    <property type="term" value="C:nucleolus"/>
    <property type="evidence" value="ECO:0007669"/>
    <property type="project" value="UniProtKB-SubCell"/>
</dbReference>
<dbReference type="CDD" id="cd09867">
    <property type="entry name" value="PIN_FEN1"/>
    <property type="match status" value="1"/>
</dbReference>
<dbReference type="SUPFAM" id="SSF47807">
    <property type="entry name" value="5' to 3' exonuclease, C-terminal subdomain"/>
    <property type="match status" value="1"/>
</dbReference>
<keyword evidence="8 14" id="KW-0269">Exonuclease</keyword>
<dbReference type="SMART" id="SM00484">
    <property type="entry name" value="XPGI"/>
    <property type="match status" value="1"/>
</dbReference>